<keyword evidence="3" id="KW-0378">Hydrolase</keyword>
<proteinExistence type="inferred from homology"/>
<dbReference type="PANTHER" id="PTHR43736">
    <property type="entry name" value="ADP-RIBOSE PYROPHOSPHATASE"/>
    <property type="match status" value="1"/>
</dbReference>
<keyword evidence="4" id="KW-1185">Reference proteome</keyword>
<dbReference type="EMBL" id="BOMM01000052">
    <property type="protein sequence ID" value="GIE14249.1"/>
    <property type="molecule type" value="Genomic_DNA"/>
</dbReference>
<dbReference type="InterPro" id="IPR000086">
    <property type="entry name" value="NUDIX_hydrolase_dom"/>
</dbReference>
<accession>A0A919J616</accession>
<dbReference type="PROSITE" id="PS51462">
    <property type="entry name" value="NUDIX"/>
    <property type="match status" value="1"/>
</dbReference>
<organism evidence="3 4">
    <name type="scientific">Paractinoplanes ferrugineus</name>
    <dbReference type="NCBI Taxonomy" id="113564"/>
    <lineage>
        <taxon>Bacteria</taxon>
        <taxon>Bacillati</taxon>
        <taxon>Actinomycetota</taxon>
        <taxon>Actinomycetes</taxon>
        <taxon>Micromonosporales</taxon>
        <taxon>Micromonosporaceae</taxon>
        <taxon>Paractinoplanes</taxon>
    </lineage>
</organism>
<sequence>MSITDSEITSAVTAYLERYPDEKALLAEPIQRLGQGYDFASRRTFPMHVTVGALLTRGGTEVLLVGHLAYGIILQPGGHCEPTDTTLIGAAVRELVEETGIDADSVVATSKSPVYIEYGWVPARPLKDEPEHFHLDIGYAFATVTGDVGCIQESEVTSAAWYPLGEAQRLVGARIARASNAPARIG</sequence>
<comment type="similarity">
    <text evidence="1">Belongs to the Nudix hydrolase family.</text>
</comment>
<dbReference type="SUPFAM" id="SSF55811">
    <property type="entry name" value="Nudix"/>
    <property type="match status" value="1"/>
</dbReference>
<evidence type="ECO:0000313" key="3">
    <source>
        <dbReference type="EMBL" id="GIE14249.1"/>
    </source>
</evidence>
<dbReference type="CDD" id="cd03674">
    <property type="entry name" value="NUDIX_Hydrolase"/>
    <property type="match status" value="1"/>
</dbReference>
<evidence type="ECO:0000256" key="1">
    <source>
        <dbReference type="ARBA" id="ARBA00005582"/>
    </source>
</evidence>
<dbReference type="InterPro" id="IPR015797">
    <property type="entry name" value="NUDIX_hydrolase-like_dom_sf"/>
</dbReference>
<reference evidence="3" key="1">
    <citation type="submission" date="2021-01" db="EMBL/GenBank/DDBJ databases">
        <title>Whole genome shotgun sequence of Actinoplanes ferrugineus NBRC 15555.</title>
        <authorList>
            <person name="Komaki H."/>
            <person name="Tamura T."/>
        </authorList>
    </citation>
    <scope>NUCLEOTIDE SEQUENCE</scope>
    <source>
        <strain evidence="3">NBRC 15555</strain>
    </source>
</reference>
<dbReference type="RefSeq" id="WP_203820654.1">
    <property type="nucleotide sequence ID" value="NZ_BAAABP010000015.1"/>
</dbReference>
<dbReference type="Pfam" id="PF00293">
    <property type="entry name" value="NUDIX"/>
    <property type="match status" value="1"/>
</dbReference>
<dbReference type="PANTHER" id="PTHR43736:SF1">
    <property type="entry name" value="DIHYDRONEOPTERIN TRIPHOSPHATE DIPHOSPHATASE"/>
    <property type="match status" value="1"/>
</dbReference>
<dbReference type="Gene3D" id="3.90.79.10">
    <property type="entry name" value="Nucleoside Triphosphate Pyrophosphohydrolase"/>
    <property type="match status" value="1"/>
</dbReference>
<protein>
    <submittedName>
        <fullName evidence="3">NUDIX hydrolase</fullName>
    </submittedName>
</protein>
<gene>
    <name evidence="3" type="ORF">Afe05nite_60890</name>
</gene>
<dbReference type="Proteomes" id="UP000598174">
    <property type="component" value="Unassembled WGS sequence"/>
</dbReference>
<evidence type="ECO:0000259" key="2">
    <source>
        <dbReference type="PROSITE" id="PS51462"/>
    </source>
</evidence>
<evidence type="ECO:0000313" key="4">
    <source>
        <dbReference type="Proteomes" id="UP000598174"/>
    </source>
</evidence>
<name>A0A919J616_9ACTN</name>
<dbReference type="GO" id="GO:0016787">
    <property type="term" value="F:hydrolase activity"/>
    <property type="evidence" value="ECO:0007669"/>
    <property type="project" value="UniProtKB-KW"/>
</dbReference>
<dbReference type="AlphaFoldDB" id="A0A919J616"/>
<feature type="domain" description="Nudix hydrolase" evidence="2">
    <location>
        <begin position="46"/>
        <end position="186"/>
    </location>
</feature>
<comment type="caution">
    <text evidence="3">The sequence shown here is derived from an EMBL/GenBank/DDBJ whole genome shotgun (WGS) entry which is preliminary data.</text>
</comment>